<dbReference type="eggNOG" id="ENOG502SM8K">
    <property type="taxonomic scope" value="Eukaryota"/>
</dbReference>
<dbReference type="GeneID" id="8443601"/>
<protein>
    <submittedName>
        <fullName evidence="2">Uncharacterized protein</fullName>
    </submittedName>
</protein>
<dbReference type="EMBL" id="CH476617">
    <property type="protein sequence ID" value="EEP81014.1"/>
    <property type="molecule type" value="Genomic_DNA"/>
</dbReference>
<name>C4JTR7_UNCRE</name>
<evidence type="ECO:0000313" key="2">
    <source>
        <dbReference type="EMBL" id="EEP81014.1"/>
    </source>
</evidence>
<dbReference type="AlphaFoldDB" id="C4JTR7"/>
<feature type="region of interest" description="Disordered" evidence="1">
    <location>
        <begin position="227"/>
        <end position="250"/>
    </location>
</feature>
<dbReference type="VEuPathDB" id="FungiDB:UREG_05856"/>
<dbReference type="InParanoid" id="C4JTR7"/>
<accession>C4JTR7</accession>
<reference evidence="3" key="1">
    <citation type="journal article" date="2009" name="Genome Res.">
        <title>Comparative genomic analyses of the human fungal pathogens Coccidioides and their relatives.</title>
        <authorList>
            <person name="Sharpton T.J."/>
            <person name="Stajich J.E."/>
            <person name="Rounsley S.D."/>
            <person name="Gardner M.J."/>
            <person name="Wortman J.R."/>
            <person name="Jordar V.S."/>
            <person name="Maiti R."/>
            <person name="Kodira C.D."/>
            <person name="Neafsey D.E."/>
            <person name="Zeng Q."/>
            <person name="Hung C.-Y."/>
            <person name="McMahan C."/>
            <person name="Muszewska A."/>
            <person name="Grynberg M."/>
            <person name="Mandel M.A."/>
            <person name="Kellner E.M."/>
            <person name="Barker B.M."/>
            <person name="Galgiani J.N."/>
            <person name="Orbach M.J."/>
            <person name="Kirkland T.N."/>
            <person name="Cole G.T."/>
            <person name="Henn M.R."/>
            <person name="Birren B.W."/>
            <person name="Taylor J.W."/>
        </authorList>
    </citation>
    <scope>NUCLEOTIDE SEQUENCE [LARGE SCALE GENOMIC DNA]</scope>
    <source>
        <strain evidence="3">UAMH 1704</strain>
    </source>
</reference>
<gene>
    <name evidence="2" type="ORF">UREG_05856</name>
</gene>
<dbReference type="KEGG" id="ure:UREG_05856"/>
<evidence type="ECO:0000313" key="3">
    <source>
        <dbReference type="Proteomes" id="UP000002058"/>
    </source>
</evidence>
<dbReference type="Proteomes" id="UP000002058">
    <property type="component" value="Unassembled WGS sequence"/>
</dbReference>
<sequence length="355" mass="39954">MWLYRGAQSAVFYYASCTPCGEYLYKRKRRREAARTVREPSRDGLVSDQPVFFHQPFPFTTNAYWSEEIALGPGPPSRKGHRNGSRTSSQRNLASPEEPHNHEALTEALHGIKKDKDKDASKNPIGDAWNRIRYQREDEVLWGVEVKGSSVGLSGRGRSGTHSSKYYIARNPEVNDLHPPVVCGPRSREETKWMLQPPPSAKVMAGKQPHFKLAVPPLSTIASSSRLSVNTPTSENTHLNPSPTLNSRSNSPILQSITREPIKPPAQTLLHRSVTAHLEDRPSTNETADSGKAFHPRTPSTPAWAALTHTTSPDYDINPYFKLPLQVDIDDLTEDDMSDLDDLRHFRPYRWSMDI</sequence>
<dbReference type="HOGENOM" id="CLU_034380_0_0_1"/>
<feature type="region of interest" description="Disordered" evidence="1">
    <location>
        <begin position="68"/>
        <end position="100"/>
    </location>
</feature>
<organism evidence="2 3">
    <name type="scientific">Uncinocarpus reesii (strain UAMH 1704)</name>
    <dbReference type="NCBI Taxonomy" id="336963"/>
    <lineage>
        <taxon>Eukaryota</taxon>
        <taxon>Fungi</taxon>
        <taxon>Dikarya</taxon>
        <taxon>Ascomycota</taxon>
        <taxon>Pezizomycotina</taxon>
        <taxon>Eurotiomycetes</taxon>
        <taxon>Eurotiomycetidae</taxon>
        <taxon>Onygenales</taxon>
        <taxon>Onygenaceae</taxon>
        <taxon>Uncinocarpus</taxon>
    </lineage>
</organism>
<evidence type="ECO:0000256" key="1">
    <source>
        <dbReference type="SAM" id="MobiDB-lite"/>
    </source>
</evidence>
<dbReference type="RefSeq" id="XP_002585167.1">
    <property type="nucleotide sequence ID" value="XM_002585121.1"/>
</dbReference>
<feature type="region of interest" description="Disordered" evidence="1">
    <location>
        <begin position="278"/>
        <end position="298"/>
    </location>
</feature>
<proteinExistence type="predicted"/>
<dbReference type="OrthoDB" id="506431at2759"/>
<keyword evidence="3" id="KW-1185">Reference proteome</keyword>